<dbReference type="PANTHER" id="PTHR31438:SF1">
    <property type="entry name" value="LYSINE N-ACYLTRANSFERASE C17G9.06C-RELATED"/>
    <property type="match status" value="1"/>
</dbReference>
<feature type="domain" description="N-acetyltransferase" evidence="2">
    <location>
        <begin position="9"/>
        <end position="176"/>
    </location>
</feature>
<keyword evidence="1" id="KW-0046">Antibiotic resistance</keyword>
<dbReference type="Gene3D" id="3.40.630.30">
    <property type="match status" value="1"/>
</dbReference>
<keyword evidence="3" id="KW-0808">Transferase</keyword>
<accession>A0A4Q9DTQ4</accession>
<gene>
    <name evidence="3" type="ORF">EYB31_11880</name>
</gene>
<dbReference type="InterPro" id="IPR016181">
    <property type="entry name" value="Acyl_CoA_acyltransferase"/>
</dbReference>
<evidence type="ECO:0000313" key="3">
    <source>
        <dbReference type="EMBL" id="TBL78923.1"/>
    </source>
</evidence>
<evidence type="ECO:0000313" key="4">
    <source>
        <dbReference type="Proteomes" id="UP000293142"/>
    </source>
</evidence>
<dbReference type="PANTHER" id="PTHR31438">
    <property type="entry name" value="LYSINE N-ACYLTRANSFERASE C17G9.06C-RELATED"/>
    <property type="match status" value="1"/>
</dbReference>
<proteinExistence type="predicted"/>
<sequence>MIIYDESDITIRTLEVKDQVTLVKWLNDPLVLSYYEGRDRAHDIKMVVAHFYQEEDQAVRCIVELKNKPIGYIQYYELDEQAKQEYGYGDNNDKIYGTDQFIGETHYWNQGIGKTLIKTMLHYLRDELKANRVVMDPQQWNIRAITCYERCGFKKIKELPKHEKHEGELRDCWLMEYSG</sequence>
<dbReference type="EMBL" id="SIRE01000008">
    <property type="protein sequence ID" value="TBL78923.1"/>
    <property type="molecule type" value="Genomic_DNA"/>
</dbReference>
<dbReference type="GO" id="GO:0046677">
    <property type="term" value="P:response to antibiotic"/>
    <property type="evidence" value="ECO:0007669"/>
    <property type="project" value="UniProtKB-KW"/>
</dbReference>
<dbReference type="GO" id="GO:0016410">
    <property type="term" value="F:N-acyltransferase activity"/>
    <property type="evidence" value="ECO:0007669"/>
    <property type="project" value="TreeGrafter"/>
</dbReference>
<dbReference type="Pfam" id="PF13523">
    <property type="entry name" value="Acetyltransf_8"/>
    <property type="match status" value="1"/>
</dbReference>
<dbReference type="SUPFAM" id="SSF55729">
    <property type="entry name" value="Acyl-CoA N-acyltransferases (Nat)"/>
    <property type="match status" value="1"/>
</dbReference>
<dbReference type="AlphaFoldDB" id="A0A4Q9DTQ4"/>
<evidence type="ECO:0000259" key="2">
    <source>
        <dbReference type="PROSITE" id="PS51186"/>
    </source>
</evidence>
<comment type="caution">
    <text evidence="3">The sequence shown here is derived from an EMBL/GenBank/DDBJ whole genome shotgun (WGS) entry which is preliminary data.</text>
</comment>
<dbReference type="OrthoDB" id="9795206at2"/>
<dbReference type="Proteomes" id="UP000293142">
    <property type="component" value="Unassembled WGS sequence"/>
</dbReference>
<dbReference type="PROSITE" id="PS51186">
    <property type="entry name" value="GNAT"/>
    <property type="match status" value="1"/>
</dbReference>
<evidence type="ECO:0000256" key="1">
    <source>
        <dbReference type="ARBA" id="ARBA00023251"/>
    </source>
</evidence>
<reference evidence="3 4" key="1">
    <citation type="submission" date="2019-02" db="EMBL/GenBank/DDBJ databases">
        <title>Paenibacillus sp. nov., isolated from surface-sterilized tissue of Thalictrum simplex L.</title>
        <authorList>
            <person name="Tuo L."/>
        </authorList>
    </citation>
    <scope>NUCLEOTIDE SEQUENCE [LARGE SCALE GENOMIC DNA]</scope>
    <source>
        <strain evidence="3 4">N2SHLJ1</strain>
    </source>
</reference>
<organism evidence="3 4">
    <name type="scientific">Paenibacillus thalictri</name>
    <dbReference type="NCBI Taxonomy" id="2527873"/>
    <lineage>
        <taxon>Bacteria</taxon>
        <taxon>Bacillati</taxon>
        <taxon>Bacillota</taxon>
        <taxon>Bacilli</taxon>
        <taxon>Bacillales</taxon>
        <taxon>Paenibacillaceae</taxon>
        <taxon>Paenibacillus</taxon>
    </lineage>
</organism>
<name>A0A4Q9DTQ4_9BACL</name>
<dbReference type="InterPro" id="IPR000182">
    <property type="entry name" value="GNAT_dom"/>
</dbReference>
<keyword evidence="4" id="KW-1185">Reference proteome</keyword>
<protein>
    <submittedName>
        <fullName evidence="3">GNAT family N-acetyltransferase</fullName>
    </submittedName>
</protein>